<reference evidence="7 8" key="1">
    <citation type="submission" date="2017-09" db="EMBL/GenBank/DDBJ databases">
        <title>Depth-based differentiation of microbial function through sediment-hosted aquifers and enrichment of novel symbionts in the deep terrestrial subsurface.</title>
        <authorList>
            <person name="Probst A.J."/>
            <person name="Ladd B."/>
            <person name="Jarett J.K."/>
            <person name="Geller-Mcgrath D.E."/>
            <person name="Sieber C.M."/>
            <person name="Emerson J.B."/>
            <person name="Anantharaman K."/>
            <person name="Thomas B.C."/>
            <person name="Malmstrom R."/>
            <person name="Stieglmeier M."/>
            <person name="Klingl A."/>
            <person name="Woyke T."/>
            <person name="Ryan C.M."/>
            <person name="Banfield J.F."/>
        </authorList>
    </citation>
    <scope>NUCLEOTIDE SEQUENCE [LARGE SCALE GENOMIC DNA]</scope>
    <source>
        <strain evidence="7">CG07_land_8_20_14_0_80_42_15</strain>
    </source>
</reference>
<dbReference type="GO" id="GO:0005737">
    <property type="term" value="C:cytoplasm"/>
    <property type="evidence" value="ECO:0007669"/>
    <property type="project" value="UniProtKB-ARBA"/>
</dbReference>
<dbReference type="InterPro" id="IPR014717">
    <property type="entry name" value="Transl_elong_EF1B/ribsomal_bS6"/>
</dbReference>
<gene>
    <name evidence="6 7" type="primary">rpsF</name>
    <name evidence="7" type="ORF">COS99_01305</name>
</gene>
<comment type="similarity">
    <text evidence="1 6">Belongs to the bacterial ribosomal protein bS6 family.</text>
</comment>
<dbReference type="SUPFAM" id="SSF54995">
    <property type="entry name" value="Ribosomal protein S6"/>
    <property type="match status" value="1"/>
</dbReference>
<dbReference type="Pfam" id="PF01250">
    <property type="entry name" value="Ribosomal_S6"/>
    <property type="match status" value="1"/>
</dbReference>
<evidence type="ECO:0000313" key="7">
    <source>
        <dbReference type="EMBL" id="PIU42268.1"/>
    </source>
</evidence>
<dbReference type="Proteomes" id="UP000230052">
    <property type="component" value="Unassembled WGS sequence"/>
</dbReference>
<dbReference type="GO" id="GO:0003735">
    <property type="term" value="F:structural constituent of ribosome"/>
    <property type="evidence" value="ECO:0007669"/>
    <property type="project" value="InterPro"/>
</dbReference>
<evidence type="ECO:0000256" key="3">
    <source>
        <dbReference type="ARBA" id="ARBA00023274"/>
    </source>
</evidence>
<comment type="caution">
    <text evidence="7">The sequence shown here is derived from an EMBL/GenBank/DDBJ whole genome shotgun (WGS) entry which is preliminary data.</text>
</comment>
<dbReference type="CDD" id="cd00473">
    <property type="entry name" value="bS6"/>
    <property type="match status" value="1"/>
</dbReference>
<sequence length="96" mass="11145">MEKYEGVFIVRPDLNAENLKGLIGSVEDEIKKGKGSVDKLESWGKKNMAYSIKKFPEGVYYKVDFNIAPAALQDMERKFRLNENILRFMIIKKDKK</sequence>
<dbReference type="PANTHER" id="PTHR21011:SF1">
    <property type="entry name" value="SMALL RIBOSOMAL SUBUNIT PROTEIN BS6M"/>
    <property type="match status" value="1"/>
</dbReference>
<dbReference type="InterPro" id="IPR020814">
    <property type="entry name" value="Ribosomal_S6_plastid/chlpt"/>
</dbReference>
<dbReference type="EMBL" id="PEWV01000013">
    <property type="protein sequence ID" value="PIU42268.1"/>
    <property type="molecule type" value="Genomic_DNA"/>
</dbReference>
<evidence type="ECO:0000313" key="8">
    <source>
        <dbReference type="Proteomes" id="UP000230052"/>
    </source>
</evidence>
<dbReference type="GO" id="GO:0005840">
    <property type="term" value="C:ribosome"/>
    <property type="evidence" value="ECO:0007669"/>
    <property type="project" value="UniProtKB-KW"/>
</dbReference>
<dbReference type="InterPro" id="IPR035980">
    <property type="entry name" value="Ribosomal_bS6_sf"/>
</dbReference>
<keyword evidence="6" id="KW-0699">rRNA-binding</keyword>
<dbReference type="PANTHER" id="PTHR21011">
    <property type="entry name" value="MITOCHONDRIAL 28S RIBOSOMAL PROTEIN S6"/>
    <property type="match status" value="1"/>
</dbReference>
<protein>
    <recommendedName>
        <fullName evidence="5 6">Small ribosomal subunit protein bS6</fullName>
    </recommendedName>
</protein>
<keyword evidence="3 6" id="KW-0687">Ribonucleoprotein</keyword>
<evidence type="ECO:0000256" key="5">
    <source>
        <dbReference type="ARBA" id="ARBA00035294"/>
    </source>
</evidence>
<dbReference type="InterPro" id="IPR000529">
    <property type="entry name" value="Ribosomal_bS6"/>
</dbReference>
<accession>A0A2J0KUV3</accession>
<dbReference type="NCBIfam" id="TIGR00166">
    <property type="entry name" value="S6"/>
    <property type="match status" value="1"/>
</dbReference>
<evidence type="ECO:0000256" key="4">
    <source>
        <dbReference type="ARBA" id="ARBA00035104"/>
    </source>
</evidence>
<dbReference type="GO" id="GO:1990904">
    <property type="term" value="C:ribonucleoprotein complex"/>
    <property type="evidence" value="ECO:0007669"/>
    <property type="project" value="UniProtKB-KW"/>
</dbReference>
<dbReference type="HAMAP" id="MF_00360">
    <property type="entry name" value="Ribosomal_bS6"/>
    <property type="match status" value="1"/>
</dbReference>
<name>A0A2J0KUV3_9BACT</name>
<dbReference type="AlphaFoldDB" id="A0A2J0KUV3"/>
<evidence type="ECO:0000256" key="2">
    <source>
        <dbReference type="ARBA" id="ARBA00022980"/>
    </source>
</evidence>
<dbReference type="GO" id="GO:0006412">
    <property type="term" value="P:translation"/>
    <property type="evidence" value="ECO:0007669"/>
    <property type="project" value="UniProtKB-UniRule"/>
</dbReference>
<evidence type="ECO:0000256" key="1">
    <source>
        <dbReference type="ARBA" id="ARBA00009512"/>
    </source>
</evidence>
<organism evidence="7 8">
    <name type="scientific">Candidatus Aquitaenariimonas noxiae</name>
    <dbReference type="NCBI Taxonomy" id="1974741"/>
    <lineage>
        <taxon>Bacteria</taxon>
        <taxon>Pseudomonadati</taxon>
        <taxon>Candidatus Omnitrophota</taxon>
        <taxon>Candidatus Aquitaenariimonas</taxon>
    </lineage>
</organism>
<dbReference type="GO" id="GO:0070181">
    <property type="term" value="F:small ribosomal subunit rRNA binding"/>
    <property type="evidence" value="ECO:0007669"/>
    <property type="project" value="TreeGrafter"/>
</dbReference>
<dbReference type="Gene3D" id="3.30.70.60">
    <property type="match status" value="1"/>
</dbReference>
<keyword evidence="6" id="KW-0694">RNA-binding</keyword>
<comment type="function">
    <text evidence="4 6">Binds together with bS18 to 16S ribosomal RNA.</text>
</comment>
<proteinExistence type="inferred from homology"/>
<evidence type="ECO:0000256" key="6">
    <source>
        <dbReference type="HAMAP-Rule" id="MF_00360"/>
    </source>
</evidence>
<keyword evidence="2 6" id="KW-0689">Ribosomal protein</keyword>